<evidence type="ECO:0000256" key="6">
    <source>
        <dbReference type="ARBA" id="ARBA00023136"/>
    </source>
</evidence>
<dbReference type="EMBL" id="KB706482">
    <property type="protein sequence ID" value="EMR67225.1"/>
    <property type="molecule type" value="Genomic_DNA"/>
</dbReference>
<feature type="transmembrane region" description="Helical" evidence="8">
    <location>
        <begin position="66"/>
        <end position="86"/>
    </location>
</feature>
<dbReference type="GO" id="GO:0016020">
    <property type="term" value="C:membrane"/>
    <property type="evidence" value="ECO:0007669"/>
    <property type="project" value="UniProtKB-SubCell"/>
</dbReference>
<dbReference type="PANTHER" id="PTHR35042">
    <property type="entry name" value="ANTHRONE OXYGENASE ENCC"/>
    <property type="match status" value="1"/>
</dbReference>
<evidence type="ECO:0000313" key="10">
    <source>
        <dbReference type="Proteomes" id="UP000012174"/>
    </source>
</evidence>
<feature type="transmembrane region" description="Helical" evidence="8">
    <location>
        <begin position="98"/>
        <end position="117"/>
    </location>
</feature>
<evidence type="ECO:0000256" key="2">
    <source>
        <dbReference type="ARBA" id="ARBA00022692"/>
    </source>
</evidence>
<dbReference type="PANTHER" id="PTHR35042:SF3">
    <property type="entry name" value="ANTHRONE OXYGENASE-RELATED"/>
    <property type="match status" value="1"/>
</dbReference>
<evidence type="ECO:0000313" key="9">
    <source>
        <dbReference type="EMBL" id="EMR67225.1"/>
    </source>
</evidence>
<evidence type="ECO:0000256" key="4">
    <source>
        <dbReference type="ARBA" id="ARBA00023002"/>
    </source>
</evidence>
<gene>
    <name evidence="9" type="ORF">UCREL1_5771</name>
</gene>
<dbReference type="HOGENOM" id="CLU_105974_0_0_1"/>
<keyword evidence="5" id="KW-0503">Monooxygenase</keyword>
<dbReference type="STRING" id="1287681.M7TKI9"/>
<organism evidence="9 10">
    <name type="scientific">Eutypa lata (strain UCR-EL1)</name>
    <name type="common">Grapevine dieback disease fungus</name>
    <name type="synonym">Eutypa armeniacae</name>
    <dbReference type="NCBI Taxonomy" id="1287681"/>
    <lineage>
        <taxon>Eukaryota</taxon>
        <taxon>Fungi</taxon>
        <taxon>Dikarya</taxon>
        <taxon>Ascomycota</taxon>
        <taxon>Pezizomycotina</taxon>
        <taxon>Sordariomycetes</taxon>
        <taxon>Xylariomycetidae</taxon>
        <taxon>Xylariales</taxon>
        <taxon>Diatrypaceae</taxon>
        <taxon>Eutypa</taxon>
    </lineage>
</organism>
<dbReference type="Pfam" id="PF08592">
    <property type="entry name" value="Anthrone_oxy"/>
    <property type="match status" value="1"/>
</dbReference>
<dbReference type="GO" id="GO:0004497">
    <property type="term" value="F:monooxygenase activity"/>
    <property type="evidence" value="ECO:0007669"/>
    <property type="project" value="UniProtKB-KW"/>
</dbReference>
<dbReference type="eggNOG" id="ENOG502STKZ">
    <property type="taxonomic scope" value="Eukaryota"/>
</dbReference>
<evidence type="ECO:0000256" key="1">
    <source>
        <dbReference type="ARBA" id="ARBA00004141"/>
    </source>
</evidence>
<accession>M7TKI9</accession>
<dbReference type="OrthoDB" id="5954308at2759"/>
<protein>
    <recommendedName>
        <fullName evidence="11">DUF1772 domain-containing protein</fullName>
    </recommendedName>
</protein>
<dbReference type="AlphaFoldDB" id="M7TKI9"/>
<dbReference type="OMA" id="RMYHYGH"/>
<sequence>MSIIQAHFNRITNRARLISYVYNQRRPDRSGGAMMSISLIAVPVFLDTTSDAPLLFRQWARTYHYGHMALPTMAVGTLALYGSAALGRKRSSSKRWGALALAGLTTVAILPFTWLVMVPTNNELFRLDATQPPLGLGIAQAKELVTHWAWLHFARSLFPLVGAVMGAFGIRRG</sequence>
<keyword evidence="10" id="KW-1185">Reference proteome</keyword>
<proteinExistence type="inferred from homology"/>
<keyword evidence="6 8" id="KW-0472">Membrane</keyword>
<evidence type="ECO:0000256" key="3">
    <source>
        <dbReference type="ARBA" id="ARBA00022989"/>
    </source>
</evidence>
<evidence type="ECO:0000256" key="5">
    <source>
        <dbReference type="ARBA" id="ARBA00023033"/>
    </source>
</evidence>
<keyword evidence="4" id="KW-0560">Oxidoreductase</keyword>
<dbReference type="KEGG" id="ela:UCREL1_5771"/>
<evidence type="ECO:0000256" key="8">
    <source>
        <dbReference type="SAM" id="Phobius"/>
    </source>
</evidence>
<keyword evidence="3 8" id="KW-1133">Transmembrane helix</keyword>
<evidence type="ECO:0008006" key="11">
    <source>
        <dbReference type="Google" id="ProtNLM"/>
    </source>
</evidence>
<feature type="transmembrane region" description="Helical" evidence="8">
    <location>
        <begin position="149"/>
        <end position="170"/>
    </location>
</feature>
<evidence type="ECO:0000256" key="7">
    <source>
        <dbReference type="ARBA" id="ARBA00034313"/>
    </source>
</evidence>
<reference evidence="10" key="1">
    <citation type="journal article" date="2013" name="Genome Announc.">
        <title>Draft genome sequence of the grapevine dieback fungus Eutypa lata UCR-EL1.</title>
        <authorList>
            <person name="Blanco-Ulate B."/>
            <person name="Rolshausen P.E."/>
            <person name="Cantu D."/>
        </authorList>
    </citation>
    <scope>NUCLEOTIDE SEQUENCE [LARGE SCALE GENOMIC DNA]</scope>
    <source>
        <strain evidence="10">UCR-EL1</strain>
    </source>
</reference>
<comment type="similarity">
    <text evidence="7">Belongs to the anthrone oxygenase family.</text>
</comment>
<comment type="subcellular location">
    <subcellularLocation>
        <location evidence="1">Membrane</location>
        <topology evidence="1">Multi-pass membrane protein</topology>
    </subcellularLocation>
</comment>
<name>M7TKI9_EUTLA</name>
<dbReference type="InterPro" id="IPR013901">
    <property type="entry name" value="Anthrone_oxy"/>
</dbReference>
<keyword evidence="2 8" id="KW-0812">Transmembrane</keyword>
<dbReference type="Proteomes" id="UP000012174">
    <property type="component" value="Unassembled WGS sequence"/>
</dbReference>
<feature type="transmembrane region" description="Helical" evidence="8">
    <location>
        <begin position="30"/>
        <end position="46"/>
    </location>
</feature>